<reference evidence="1 2" key="1">
    <citation type="journal article" date="2018" name="Front. Plant Sci.">
        <title>Red Clover (Trifolium pratense) and Zigzag Clover (T. medium) - A Picture of Genomic Similarities and Differences.</title>
        <authorList>
            <person name="Dluhosova J."/>
            <person name="Istvanek J."/>
            <person name="Nedelnik J."/>
            <person name="Repkova J."/>
        </authorList>
    </citation>
    <scope>NUCLEOTIDE SEQUENCE [LARGE SCALE GENOMIC DNA]</scope>
    <source>
        <strain evidence="2">cv. 10/8</strain>
        <tissue evidence="1">Leaf</tissue>
    </source>
</reference>
<keyword evidence="2" id="KW-1185">Reference proteome</keyword>
<protein>
    <submittedName>
        <fullName evidence="1">Uncharacterized protein</fullName>
    </submittedName>
</protein>
<accession>A0A392VEK0</accession>
<dbReference type="EMBL" id="LXQA011149950">
    <property type="protein sequence ID" value="MCI86808.1"/>
    <property type="molecule type" value="Genomic_DNA"/>
</dbReference>
<organism evidence="1 2">
    <name type="scientific">Trifolium medium</name>
    <dbReference type="NCBI Taxonomy" id="97028"/>
    <lineage>
        <taxon>Eukaryota</taxon>
        <taxon>Viridiplantae</taxon>
        <taxon>Streptophyta</taxon>
        <taxon>Embryophyta</taxon>
        <taxon>Tracheophyta</taxon>
        <taxon>Spermatophyta</taxon>
        <taxon>Magnoliopsida</taxon>
        <taxon>eudicotyledons</taxon>
        <taxon>Gunneridae</taxon>
        <taxon>Pentapetalae</taxon>
        <taxon>rosids</taxon>
        <taxon>fabids</taxon>
        <taxon>Fabales</taxon>
        <taxon>Fabaceae</taxon>
        <taxon>Papilionoideae</taxon>
        <taxon>50 kb inversion clade</taxon>
        <taxon>NPAAA clade</taxon>
        <taxon>Hologalegina</taxon>
        <taxon>IRL clade</taxon>
        <taxon>Trifolieae</taxon>
        <taxon>Trifolium</taxon>
    </lineage>
</organism>
<proteinExistence type="predicted"/>
<comment type="caution">
    <text evidence="1">The sequence shown here is derived from an EMBL/GenBank/DDBJ whole genome shotgun (WGS) entry which is preliminary data.</text>
</comment>
<name>A0A392VEK0_9FABA</name>
<evidence type="ECO:0000313" key="1">
    <source>
        <dbReference type="EMBL" id="MCI86808.1"/>
    </source>
</evidence>
<evidence type="ECO:0000313" key="2">
    <source>
        <dbReference type="Proteomes" id="UP000265520"/>
    </source>
</evidence>
<dbReference type="AlphaFoldDB" id="A0A392VEK0"/>
<feature type="non-terminal residue" evidence="1">
    <location>
        <position position="33"/>
    </location>
</feature>
<sequence length="33" mass="3684">MYSSSFSILADQVVTSVCRVLFSTAFFANHILE</sequence>
<dbReference type="Proteomes" id="UP000265520">
    <property type="component" value="Unassembled WGS sequence"/>
</dbReference>